<dbReference type="InterPro" id="IPR003369">
    <property type="entry name" value="TatA/B/E"/>
</dbReference>
<evidence type="ECO:0000256" key="7">
    <source>
        <dbReference type="ARBA" id="ARBA00023010"/>
    </source>
</evidence>
<sequence>MPNLGPAELLMILVVALVLFGPRRLPELGKTVGQALRSFRQATGSVTEELKAGLEGTAPTPHLHSVIAPAASVPAVPAAVSSVVLGAAADLRVVPVTVEQTAPGERLNA</sequence>
<keyword evidence="3 9" id="KW-1003">Cell membrane</keyword>
<dbReference type="Gene3D" id="1.20.5.3310">
    <property type="match status" value="1"/>
</dbReference>
<keyword evidence="11" id="KW-1185">Reference proteome</keyword>
<accession>A0ABW5P4I9</accession>
<evidence type="ECO:0000256" key="9">
    <source>
        <dbReference type="HAMAP-Rule" id="MF_00236"/>
    </source>
</evidence>
<dbReference type="EMBL" id="JBHUMK010000033">
    <property type="protein sequence ID" value="MFD2609313.1"/>
    <property type="molecule type" value="Genomic_DNA"/>
</dbReference>
<dbReference type="RefSeq" id="WP_386844587.1">
    <property type="nucleotide sequence ID" value="NZ_JBHUMK010000033.1"/>
</dbReference>
<keyword evidence="6 9" id="KW-1133">Transmembrane helix</keyword>
<name>A0ABW5P4I9_9DEIO</name>
<dbReference type="NCBIfam" id="TIGR01411">
    <property type="entry name" value="tatAE"/>
    <property type="match status" value="1"/>
</dbReference>
<keyword evidence="7 9" id="KW-0811">Translocation</keyword>
<reference evidence="11" key="1">
    <citation type="journal article" date="2019" name="Int. J. Syst. Evol. Microbiol.">
        <title>The Global Catalogue of Microorganisms (GCM) 10K type strain sequencing project: providing services to taxonomists for standard genome sequencing and annotation.</title>
        <authorList>
            <consortium name="The Broad Institute Genomics Platform"/>
            <consortium name="The Broad Institute Genome Sequencing Center for Infectious Disease"/>
            <person name="Wu L."/>
            <person name="Ma J."/>
        </authorList>
    </citation>
    <scope>NUCLEOTIDE SEQUENCE [LARGE SCALE GENOMIC DNA]</scope>
    <source>
        <strain evidence="11">KCTC 33842</strain>
    </source>
</reference>
<comment type="subcellular location">
    <subcellularLocation>
        <location evidence="1 9">Cell membrane</location>
        <topology evidence="1 9">Single-pass membrane protein</topology>
    </subcellularLocation>
</comment>
<evidence type="ECO:0000256" key="4">
    <source>
        <dbReference type="ARBA" id="ARBA00022692"/>
    </source>
</evidence>
<comment type="subunit">
    <text evidence="9">Forms a complex with TatC.</text>
</comment>
<gene>
    <name evidence="9" type="primary">tatA</name>
    <name evidence="10" type="ORF">ACFSR9_07675</name>
</gene>
<comment type="caution">
    <text evidence="10">The sequence shown here is derived from an EMBL/GenBank/DDBJ whole genome shotgun (WGS) entry which is preliminary data.</text>
</comment>
<dbReference type="Pfam" id="PF02416">
    <property type="entry name" value="TatA_B_E"/>
    <property type="match status" value="1"/>
</dbReference>
<evidence type="ECO:0000256" key="1">
    <source>
        <dbReference type="ARBA" id="ARBA00004162"/>
    </source>
</evidence>
<keyword evidence="4 9" id="KW-0812">Transmembrane</keyword>
<organism evidence="10 11">
    <name type="scientific">Deinococcus taklimakanensis</name>
    <dbReference type="NCBI Taxonomy" id="536443"/>
    <lineage>
        <taxon>Bacteria</taxon>
        <taxon>Thermotogati</taxon>
        <taxon>Deinococcota</taxon>
        <taxon>Deinococci</taxon>
        <taxon>Deinococcales</taxon>
        <taxon>Deinococcaceae</taxon>
        <taxon>Deinococcus</taxon>
    </lineage>
</organism>
<proteinExistence type="inferred from homology"/>
<evidence type="ECO:0000256" key="2">
    <source>
        <dbReference type="ARBA" id="ARBA00022448"/>
    </source>
</evidence>
<keyword evidence="5 9" id="KW-0653">Protein transport</keyword>
<protein>
    <recommendedName>
        <fullName evidence="9">Sec-independent protein translocase protein TatA</fullName>
    </recommendedName>
</protein>
<comment type="function">
    <text evidence="9">Part of the twin-arginine translocation (Tat) system that transports large folded proteins containing a characteristic twin-arginine motif in their signal peptide across membranes. TatA could form the protein-conducting channel of the Tat system.</text>
</comment>
<feature type="transmembrane region" description="Helical" evidence="9">
    <location>
        <begin position="6"/>
        <end position="22"/>
    </location>
</feature>
<dbReference type="InterPro" id="IPR006312">
    <property type="entry name" value="TatA/E"/>
</dbReference>
<dbReference type="PRINTS" id="PR01506">
    <property type="entry name" value="TATBPROTEIN"/>
</dbReference>
<dbReference type="PANTHER" id="PTHR42982:SF1">
    <property type="entry name" value="SEC-INDEPENDENT PROTEIN TRANSLOCASE PROTEIN TATA"/>
    <property type="match status" value="1"/>
</dbReference>
<keyword evidence="2 9" id="KW-0813">Transport</keyword>
<keyword evidence="8 9" id="KW-0472">Membrane</keyword>
<evidence type="ECO:0000256" key="8">
    <source>
        <dbReference type="ARBA" id="ARBA00023136"/>
    </source>
</evidence>
<evidence type="ECO:0000313" key="10">
    <source>
        <dbReference type="EMBL" id="MFD2609313.1"/>
    </source>
</evidence>
<dbReference type="Proteomes" id="UP001597475">
    <property type="component" value="Unassembled WGS sequence"/>
</dbReference>
<dbReference type="PANTHER" id="PTHR42982">
    <property type="entry name" value="SEC-INDEPENDENT PROTEIN TRANSLOCASE PROTEIN TATA"/>
    <property type="match status" value="1"/>
</dbReference>
<evidence type="ECO:0000256" key="6">
    <source>
        <dbReference type="ARBA" id="ARBA00022989"/>
    </source>
</evidence>
<comment type="similarity">
    <text evidence="9">Belongs to the TatA/E family.</text>
</comment>
<evidence type="ECO:0000256" key="3">
    <source>
        <dbReference type="ARBA" id="ARBA00022475"/>
    </source>
</evidence>
<evidence type="ECO:0000256" key="5">
    <source>
        <dbReference type="ARBA" id="ARBA00022927"/>
    </source>
</evidence>
<evidence type="ECO:0000313" key="11">
    <source>
        <dbReference type="Proteomes" id="UP001597475"/>
    </source>
</evidence>
<dbReference type="HAMAP" id="MF_00236">
    <property type="entry name" value="TatA_E"/>
    <property type="match status" value="1"/>
</dbReference>